<protein>
    <submittedName>
        <fullName evidence="1">Uncharacterized protein</fullName>
    </submittedName>
</protein>
<reference evidence="1 2" key="1">
    <citation type="submission" date="2018-08" db="EMBL/GenBank/DDBJ databases">
        <title>A genome reference for cultivated species of the human gut microbiota.</title>
        <authorList>
            <person name="Zou Y."/>
            <person name="Xue W."/>
            <person name="Luo G."/>
        </authorList>
    </citation>
    <scope>NUCLEOTIDE SEQUENCE [LARGE SCALE GENOMIC DNA]</scope>
    <source>
        <strain evidence="1 2">OM08-13BH</strain>
    </source>
</reference>
<name>A0A3E4WSJ9_PHOVU</name>
<gene>
    <name evidence="1" type="ORF">DXC16_07915</name>
</gene>
<accession>A0A3E4WSJ9</accession>
<evidence type="ECO:0000313" key="1">
    <source>
        <dbReference type="EMBL" id="RGM44990.1"/>
    </source>
</evidence>
<dbReference type="Proteomes" id="UP000261003">
    <property type="component" value="Unassembled WGS sequence"/>
</dbReference>
<dbReference type="EMBL" id="QSTG01000010">
    <property type="protein sequence ID" value="RGM44990.1"/>
    <property type="molecule type" value="Genomic_DNA"/>
</dbReference>
<evidence type="ECO:0000313" key="2">
    <source>
        <dbReference type="Proteomes" id="UP000261003"/>
    </source>
</evidence>
<sequence>MEVKVKTLKKYILFIVVFSVISIIAYNVYDKKRTEKMREIEMKEDIEEAIDREYKDLLEEYNSIIETIQDYDYSTDFRSKYLYKLNKLLDSPNRYTKNGWYHIDLGDFEDNFETNKDEDKEILRSIAARNVYKKILGND</sequence>
<dbReference type="AlphaFoldDB" id="A0A3E4WSJ9"/>
<dbReference type="RefSeq" id="WP_117720181.1">
    <property type="nucleotide sequence ID" value="NZ_JADNIH010000011.1"/>
</dbReference>
<comment type="caution">
    <text evidence="1">The sequence shown here is derived from an EMBL/GenBank/DDBJ whole genome shotgun (WGS) entry which is preliminary data.</text>
</comment>
<proteinExistence type="predicted"/>
<organism evidence="1 2">
    <name type="scientific">Phocaeicola vulgatus</name>
    <name type="common">Bacteroides vulgatus</name>
    <dbReference type="NCBI Taxonomy" id="821"/>
    <lineage>
        <taxon>Bacteria</taxon>
        <taxon>Pseudomonadati</taxon>
        <taxon>Bacteroidota</taxon>
        <taxon>Bacteroidia</taxon>
        <taxon>Bacteroidales</taxon>
        <taxon>Bacteroidaceae</taxon>
        <taxon>Phocaeicola</taxon>
    </lineage>
</organism>